<dbReference type="Proteomes" id="UP000837857">
    <property type="component" value="Chromosome 29"/>
</dbReference>
<dbReference type="Pfam" id="PF00089">
    <property type="entry name" value="Trypsin"/>
    <property type="match status" value="1"/>
</dbReference>
<feature type="domain" description="Peptidase S1" evidence="1">
    <location>
        <begin position="204"/>
        <end position="260"/>
    </location>
</feature>
<dbReference type="InterPro" id="IPR001254">
    <property type="entry name" value="Trypsin_dom"/>
</dbReference>
<name>A0ABN8IQ71_9NEOP</name>
<dbReference type="EMBL" id="OW152841">
    <property type="protein sequence ID" value="CAH2062125.1"/>
    <property type="molecule type" value="Genomic_DNA"/>
</dbReference>
<reference evidence="2" key="1">
    <citation type="submission" date="2022-03" db="EMBL/GenBank/DDBJ databases">
        <authorList>
            <person name="Martin H S."/>
        </authorList>
    </citation>
    <scope>NUCLEOTIDE SEQUENCE</scope>
</reference>
<sequence length="264" mass="30394">MRFNRTVCRNDGNFAITCCHQEYATYTLDRDRNPPRCPPLPRPEIEREMDFTPHLQVIWEACLNYSMEGSRCIRSPESPDHYERDQCLDEQTGTKVADGVPANLKQFPHMVSPHFRAQRTTEPMASDFGLAAVRVRSVLRCSQTVMGYIVVGKHVVPISTAPVRRRKYGGRRRCVREYRDLTEDQREVEVFCVSSGDGPIRYALLGATNKTDLRSGLLYHVARLMPHLSYKFRYKPNDIALVELSRRVSFTEFIRPLCLKVPGL</sequence>
<organism evidence="2 3">
    <name type="scientific">Iphiclides podalirius</name>
    <name type="common">scarce swallowtail</name>
    <dbReference type="NCBI Taxonomy" id="110791"/>
    <lineage>
        <taxon>Eukaryota</taxon>
        <taxon>Metazoa</taxon>
        <taxon>Ecdysozoa</taxon>
        <taxon>Arthropoda</taxon>
        <taxon>Hexapoda</taxon>
        <taxon>Insecta</taxon>
        <taxon>Pterygota</taxon>
        <taxon>Neoptera</taxon>
        <taxon>Endopterygota</taxon>
        <taxon>Lepidoptera</taxon>
        <taxon>Glossata</taxon>
        <taxon>Ditrysia</taxon>
        <taxon>Papilionoidea</taxon>
        <taxon>Papilionidae</taxon>
        <taxon>Papilioninae</taxon>
        <taxon>Iphiclides</taxon>
    </lineage>
</organism>
<dbReference type="Gene3D" id="2.40.10.10">
    <property type="entry name" value="Trypsin-like serine proteases"/>
    <property type="match status" value="1"/>
</dbReference>
<accession>A0ABN8IQ71</accession>
<dbReference type="SUPFAM" id="SSF50494">
    <property type="entry name" value="Trypsin-like serine proteases"/>
    <property type="match status" value="1"/>
</dbReference>
<evidence type="ECO:0000313" key="3">
    <source>
        <dbReference type="Proteomes" id="UP000837857"/>
    </source>
</evidence>
<feature type="non-terminal residue" evidence="2">
    <location>
        <position position="1"/>
    </location>
</feature>
<protein>
    <recommendedName>
        <fullName evidence="1">Peptidase S1 domain-containing protein</fullName>
    </recommendedName>
</protein>
<dbReference type="InterPro" id="IPR043504">
    <property type="entry name" value="Peptidase_S1_PA_chymotrypsin"/>
</dbReference>
<keyword evidence="3" id="KW-1185">Reference proteome</keyword>
<evidence type="ECO:0000313" key="2">
    <source>
        <dbReference type="EMBL" id="CAH2062125.1"/>
    </source>
</evidence>
<evidence type="ECO:0000259" key="1">
    <source>
        <dbReference type="Pfam" id="PF00089"/>
    </source>
</evidence>
<gene>
    <name evidence="2" type="ORF">IPOD504_LOCUS11698</name>
</gene>
<dbReference type="InterPro" id="IPR009003">
    <property type="entry name" value="Peptidase_S1_PA"/>
</dbReference>
<proteinExistence type="predicted"/>